<dbReference type="InterPro" id="IPR051052">
    <property type="entry name" value="Diverse_substrate_MTase"/>
</dbReference>
<evidence type="ECO:0000256" key="3">
    <source>
        <dbReference type="ARBA" id="ARBA00022679"/>
    </source>
</evidence>
<dbReference type="RefSeq" id="WP_036949390.1">
    <property type="nucleotide sequence ID" value="NZ_BAABIH010000020.1"/>
</dbReference>
<dbReference type="OrthoDB" id="9797252at2"/>
<dbReference type="KEGG" id="lxl:KDY119_02377"/>
<sequence>MTDDDRSHRAARAASFDQGAEAYARVRPGYPADAVGWLLDGVGTASGPARVLDLAAGTGRLTERLVARDLDVVAVDASRAMLSELAARLPTVETRVGTAESIPLADGSVDAVLVATAWHWFDEAAAGRELARVLRPGGRLGIVRNDRDSSVEWVAAFGDLLHHGDDLQRPEETFDPHPGAAFGPLGRADFPWADTIAPVGLRALAGTRSHLLTLPDAERQAILDQVDRLAATHPDLVGRETVPLPYVARCVRADRVA</sequence>
<dbReference type="GO" id="GO:0032259">
    <property type="term" value="P:methylation"/>
    <property type="evidence" value="ECO:0007669"/>
    <property type="project" value="UniProtKB-KW"/>
</dbReference>
<dbReference type="GO" id="GO:0043770">
    <property type="term" value="F:demethylmenaquinone methyltransferase activity"/>
    <property type="evidence" value="ECO:0007669"/>
    <property type="project" value="UniProtKB-EC"/>
</dbReference>
<feature type="domain" description="Methyltransferase type 11" evidence="4">
    <location>
        <begin position="52"/>
        <end position="140"/>
    </location>
</feature>
<dbReference type="EMBL" id="CP045529">
    <property type="protein sequence ID" value="QFU98855.1"/>
    <property type="molecule type" value="Genomic_DNA"/>
</dbReference>
<organism evidence="5 6">
    <name type="scientific">Luteimicrobium xylanilyticum</name>
    <dbReference type="NCBI Taxonomy" id="1133546"/>
    <lineage>
        <taxon>Bacteria</taxon>
        <taxon>Bacillati</taxon>
        <taxon>Actinomycetota</taxon>
        <taxon>Actinomycetes</taxon>
        <taxon>Micrococcales</taxon>
        <taxon>Luteimicrobium</taxon>
    </lineage>
</organism>
<evidence type="ECO:0000256" key="2">
    <source>
        <dbReference type="ARBA" id="ARBA00022603"/>
    </source>
</evidence>
<reference evidence="5 6" key="1">
    <citation type="submission" date="2019-10" db="EMBL/GenBank/DDBJ databases">
        <title>Genome sequence of Luteimicrobium xylanilyticum HY-24.</title>
        <authorList>
            <person name="Kim D.Y."/>
            <person name="Park H.-Y."/>
        </authorList>
    </citation>
    <scope>NUCLEOTIDE SEQUENCE [LARGE SCALE GENOMIC DNA]</scope>
    <source>
        <strain evidence="5 6">HY-24</strain>
    </source>
</reference>
<gene>
    <name evidence="5" type="ORF">KDY119_02377</name>
</gene>
<dbReference type="Pfam" id="PF08241">
    <property type="entry name" value="Methyltransf_11"/>
    <property type="match status" value="1"/>
</dbReference>
<dbReference type="GO" id="GO:0008425">
    <property type="term" value="F:2-methoxy-6-polyprenyl-1,4-benzoquinol methyltransferase activity"/>
    <property type="evidence" value="ECO:0007669"/>
    <property type="project" value="UniProtKB-EC"/>
</dbReference>
<evidence type="ECO:0000313" key="6">
    <source>
        <dbReference type="Proteomes" id="UP000326702"/>
    </source>
</evidence>
<dbReference type="GO" id="GO:0008757">
    <property type="term" value="F:S-adenosylmethionine-dependent methyltransferase activity"/>
    <property type="evidence" value="ECO:0007669"/>
    <property type="project" value="InterPro"/>
</dbReference>
<dbReference type="EC" id="2.1.1.201" evidence="5"/>
<dbReference type="PANTHER" id="PTHR44942:SF4">
    <property type="entry name" value="METHYLTRANSFERASE TYPE 11 DOMAIN-CONTAINING PROTEIN"/>
    <property type="match status" value="1"/>
</dbReference>
<dbReference type="CDD" id="cd02440">
    <property type="entry name" value="AdoMet_MTases"/>
    <property type="match status" value="1"/>
</dbReference>
<dbReference type="PANTHER" id="PTHR44942">
    <property type="entry name" value="METHYLTRANSF_11 DOMAIN-CONTAINING PROTEIN"/>
    <property type="match status" value="1"/>
</dbReference>
<keyword evidence="6" id="KW-1185">Reference proteome</keyword>
<dbReference type="InterPro" id="IPR013216">
    <property type="entry name" value="Methyltransf_11"/>
</dbReference>
<dbReference type="InterPro" id="IPR029063">
    <property type="entry name" value="SAM-dependent_MTases_sf"/>
</dbReference>
<keyword evidence="2 5" id="KW-0489">Methyltransferase</keyword>
<dbReference type="SUPFAM" id="SSF53335">
    <property type="entry name" value="S-adenosyl-L-methionine-dependent methyltransferases"/>
    <property type="match status" value="1"/>
</dbReference>
<dbReference type="Gene3D" id="3.40.50.150">
    <property type="entry name" value="Vaccinia Virus protein VP39"/>
    <property type="match status" value="1"/>
</dbReference>
<protein>
    <submittedName>
        <fullName evidence="5">Demethylmenaquinone methyltransferase</fullName>
        <ecNumber evidence="5">2.1.1.163</ecNumber>
        <ecNumber evidence="5">2.1.1.201</ecNumber>
    </submittedName>
</protein>
<evidence type="ECO:0000313" key="5">
    <source>
        <dbReference type="EMBL" id="QFU98855.1"/>
    </source>
</evidence>
<proteinExistence type="inferred from homology"/>
<evidence type="ECO:0000256" key="1">
    <source>
        <dbReference type="ARBA" id="ARBA00008361"/>
    </source>
</evidence>
<dbReference type="Proteomes" id="UP000326702">
    <property type="component" value="Chromosome"/>
</dbReference>
<comment type="similarity">
    <text evidence="1">Belongs to the methyltransferase superfamily.</text>
</comment>
<dbReference type="EC" id="2.1.1.163" evidence="5"/>
<keyword evidence="3 5" id="KW-0808">Transferase</keyword>
<name>A0A5P9QEH1_9MICO</name>
<dbReference type="AlphaFoldDB" id="A0A5P9QEH1"/>
<accession>A0A5P9QEH1</accession>
<evidence type="ECO:0000259" key="4">
    <source>
        <dbReference type="Pfam" id="PF08241"/>
    </source>
</evidence>